<keyword evidence="3" id="KW-1185">Reference proteome</keyword>
<protein>
    <submittedName>
        <fullName evidence="2">Uncharacterized protein</fullName>
    </submittedName>
</protein>
<dbReference type="EMBL" id="JH921457">
    <property type="protein sequence ID" value="EKD12492.1"/>
    <property type="molecule type" value="Genomic_DNA"/>
</dbReference>
<dbReference type="Proteomes" id="UP000006753">
    <property type="component" value="Unassembled WGS sequence"/>
</dbReference>
<gene>
    <name evidence="2" type="ORF">MBM_09358</name>
</gene>
<organism evidence="2 3">
    <name type="scientific">Marssonina brunnea f. sp. multigermtubi (strain MB_m1)</name>
    <name type="common">Marssonina leaf spot fungus</name>
    <dbReference type="NCBI Taxonomy" id="1072389"/>
    <lineage>
        <taxon>Eukaryota</taxon>
        <taxon>Fungi</taxon>
        <taxon>Dikarya</taxon>
        <taxon>Ascomycota</taxon>
        <taxon>Pezizomycotina</taxon>
        <taxon>Leotiomycetes</taxon>
        <taxon>Helotiales</taxon>
        <taxon>Drepanopezizaceae</taxon>
        <taxon>Drepanopeziza</taxon>
    </lineage>
</organism>
<sequence length="147" mass="16641">MPFIRSASSQQSRPSTINQSRSLPFRICNQNLEREPQRAKRTGASSKDVRTRRGASNFQAMEREVRQCDISKDDVLATSIIPARISFYQDFRSPSENSIFIPTSTGREVIPRLRPCSDAVFEYHKLPVGHARPRSRPQISRSGSYGA</sequence>
<evidence type="ECO:0000313" key="3">
    <source>
        <dbReference type="Proteomes" id="UP000006753"/>
    </source>
</evidence>
<dbReference type="HOGENOM" id="CLU_1768496_0_0_1"/>
<evidence type="ECO:0000313" key="2">
    <source>
        <dbReference type="EMBL" id="EKD12492.1"/>
    </source>
</evidence>
<reference evidence="2 3" key="1">
    <citation type="journal article" date="2012" name="BMC Genomics">
        <title>Sequencing the genome of Marssonina brunnea reveals fungus-poplar co-evolution.</title>
        <authorList>
            <person name="Zhu S."/>
            <person name="Cao Y.-Z."/>
            <person name="Jiang C."/>
            <person name="Tan B.-Y."/>
            <person name="Wang Z."/>
            <person name="Feng S."/>
            <person name="Zhang L."/>
            <person name="Su X.-H."/>
            <person name="Brejova B."/>
            <person name="Vinar T."/>
            <person name="Xu M."/>
            <person name="Wang M.-X."/>
            <person name="Zhang S.-G."/>
            <person name="Huang M.-R."/>
            <person name="Wu R."/>
            <person name="Zhou Y."/>
        </authorList>
    </citation>
    <scope>NUCLEOTIDE SEQUENCE [LARGE SCALE GENOMIC DNA]</scope>
    <source>
        <strain evidence="2 3">MB_m1</strain>
    </source>
</reference>
<dbReference type="KEGG" id="mbe:MBM_09358"/>
<feature type="compositionally biased region" description="Polar residues" evidence="1">
    <location>
        <begin position="1"/>
        <end position="22"/>
    </location>
</feature>
<accession>K1WJU5</accession>
<proteinExistence type="predicted"/>
<dbReference type="InParanoid" id="K1WJU5"/>
<feature type="region of interest" description="Disordered" evidence="1">
    <location>
        <begin position="1"/>
        <end position="60"/>
    </location>
</feature>
<dbReference type="AlphaFoldDB" id="K1WJU5"/>
<name>K1WJU5_MARBU</name>
<evidence type="ECO:0000256" key="1">
    <source>
        <dbReference type="SAM" id="MobiDB-lite"/>
    </source>
</evidence>